<organism evidence="2 3">
    <name type="scientific">Chlamydomonas schloesseri</name>
    <dbReference type="NCBI Taxonomy" id="2026947"/>
    <lineage>
        <taxon>Eukaryota</taxon>
        <taxon>Viridiplantae</taxon>
        <taxon>Chlorophyta</taxon>
        <taxon>core chlorophytes</taxon>
        <taxon>Chlorophyceae</taxon>
        <taxon>CS clade</taxon>
        <taxon>Chlamydomonadales</taxon>
        <taxon>Chlamydomonadaceae</taxon>
        <taxon>Chlamydomonas</taxon>
    </lineage>
</organism>
<feature type="chain" id="PRO_5032911196" evidence="1">
    <location>
        <begin position="28"/>
        <end position="209"/>
    </location>
</feature>
<evidence type="ECO:0000313" key="2">
    <source>
        <dbReference type="EMBL" id="KAG2451117.1"/>
    </source>
</evidence>
<dbReference type="Proteomes" id="UP000613740">
    <property type="component" value="Unassembled WGS sequence"/>
</dbReference>
<dbReference type="EMBL" id="JAEHOD010000009">
    <property type="protein sequence ID" value="KAG2451117.1"/>
    <property type="molecule type" value="Genomic_DNA"/>
</dbReference>
<reference evidence="2" key="1">
    <citation type="journal article" date="2020" name="bioRxiv">
        <title>Comparative genomics of Chlamydomonas.</title>
        <authorList>
            <person name="Craig R.J."/>
            <person name="Hasan A.R."/>
            <person name="Ness R.W."/>
            <person name="Keightley P.D."/>
        </authorList>
    </citation>
    <scope>NUCLEOTIDE SEQUENCE</scope>
    <source>
        <strain evidence="2">CCAP 11/173</strain>
    </source>
</reference>
<keyword evidence="1" id="KW-0732">Signal</keyword>
<gene>
    <name evidence="2" type="ORF">HYH02_004385</name>
</gene>
<keyword evidence="3" id="KW-1185">Reference proteome</keyword>
<dbReference type="AlphaFoldDB" id="A0A836B8S6"/>
<evidence type="ECO:0000313" key="3">
    <source>
        <dbReference type="Proteomes" id="UP000613740"/>
    </source>
</evidence>
<protein>
    <submittedName>
        <fullName evidence="2">Uncharacterized protein</fullName>
    </submittedName>
</protein>
<name>A0A836B8S6_9CHLO</name>
<feature type="signal peptide" evidence="1">
    <location>
        <begin position="1"/>
        <end position="27"/>
    </location>
</feature>
<sequence length="209" mass="20929">MRTRRILIGGLGALLLALATYASSTIGADINVSGYGTCSATYTYTAHPLITELLRIQSGTTSSSSSTSGGSSATSAATAVTPAQALQDSCSGSTRVTFQDVAESVCADAPVAGCARGGYTMTFSRASSDCVAQLTPVISSNSAVQLRLVASGATCTTTFSVGSHPLLEQLQQSGALPGVGRNGGAAATAQASHMLLLVVLLVSALCMLL</sequence>
<evidence type="ECO:0000256" key="1">
    <source>
        <dbReference type="SAM" id="SignalP"/>
    </source>
</evidence>
<accession>A0A836B8S6</accession>
<comment type="caution">
    <text evidence="2">The sequence shown here is derived from an EMBL/GenBank/DDBJ whole genome shotgun (WGS) entry which is preliminary data.</text>
</comment>
<proteinExistence type="predicted"/>